<evidence type="ECO:0000256" key="1">
    <source>
        <dbReference type="SAM" id="Phobius"/>
    </source>
</evidence>
<keyword evidence="1" id="KW-1133">Transmembrane helix</keyword>
<name>A0A6J6JSP4_9ZZZZ</name>
<reference evidence="2" key="1">
    <citation type="submission" date="2020-05" db="EMBL/GenBank/DDBJ databases">
        <authorList>
            <person name="Chiriac C."/>
            <person name="Salcher M."/>
            <person name="Ghai R."/>
            <person name="Kavagutti S V."/>
        </authorList>
    </citation>
    <scope>NUCLEOTIDE SEQUENCE</scope>
</reference>
<gene>
    <name evidence="2" type="ORF">UFOPK2131_00821</name>
</gene>
<keyword evidence="1" id="KW-0472">Membrane</keyword>
<keyword evidence="1" id="KW-0812">Transmembrane</keyword>
<feature type="transmembrane region" description="Helical" evidence="1">
    <location>
        <begin position="71"/>
        <end position="88"/>
    </location>
</feature>
<organism evidence="2">
    <name type="scientific">freshwater metagenome</name>
    <dbReference type="NCBI Taxonomy" id="449393"/>
    <lineage>
        <taxon>unclassified sequences</taxon>
        <taxon>metagenomes</taxon>
        <taxon>ecological metagenomes</taxon>
    </lineage>
</organism>
<accession>A0A6J6JSP4</accession>
<proteinExistence type="predicted"/>
<evidence type="ECO:0000313" key="2">
    <source>
        <dbReference type="EMBL" id="CAB4639448.1"/>
    </source>
</evidence>
<dbReference type="AlphaFoldDB" id="A0A6J6JSP4"/>
<sequence>MTCKNCGETVPKNELNCLSCGTVAAKTKADLQKTDPAMTKGIAWALIAMGVFGLIFVIANAWTDWYSGLDYVGPIGLLLLGGVTLFTASRKK</sequence>
<feature type="transmembrane region" description="Helical" evidence="1">
    <location>
        <begin position="41"/>
        <end position="59"/>
    </location>
</feature>
<protein>
    <submittedName>
        <fullName evidence="2">Unannotated protein</fullName>
    </submittedName>
</protein>
<dbReference type="EMBL" id="CAEZVT010000114">
    <property type="protein sequence ID" value="CAB4639448.1"/>
    <property type="molecule type" value="Genomic_DNA"/>
</dbReference>